<dbReference type="OrthoDB" id="9762302at2"/>
<dbReference type="GO" id="GO:0004177">
    <property type="term" value="F:aminopeptidase activity"/>
    <property type="evidence" value="ECO:0007669"/>
    <property type="project" value="UniProtKB-KW"/>
</dbReference>
<feature type="chain" id="PRO_5039202107" evidence="1">
    <location>
        <begin position="22"/>
        <end position="299"/>
    </location>
</feature>
<evidence type="ECO:0000313" key="4">
    <source>
        <dbReference type="Proteomes" id="UP000237798"/>
    </source>
</evidence>
<dbReference type="InterPro" id="IPR007484">
    <property type="entry name" value="Peptidase_M28"/>
</dbReference>
<dbReference type="GO" id="GO:0006508">
    <property type="term" value="P:proteolysis"/>
    <property type="evidence" value="ECO:0007669"/>
    <property type="project" value="InterPro"/>
</dbReference>
<proteinExistence type="predicted"/>
<gene>
    <name evidence="3" type="primary">ywaD_4</name>
    <name evidence="3" type="ORF">CLLU_34930</name>
</gene>
<evidence type="ECO:0000256" key="1">
    <source>
        <dbReference type="SAM" id="SignalP"/>
    </source>
</evidence>
<dbReference type="Pfam" id="PF04389">
    <property type="entry name" value="Peptidase_M28"/>
    <property type="match status" value="1"/>
</dbReference>
<name>A0A2T0B6L4_9CLOT</name>
<keyword evidence="3" id="KW-0378">Hydrolase</keyword>
<dbReference type="Proteomes" id="UP000237798">
    <property type="component" value="Unassembled WGS sequence"/>
</dbReference>
<dbReference type="SUPFAM" id="SSF53187">
    <property type="entry name" value="Zn-dependent exopeptidases"/>
    <property type="match status" value="1"/>
</dbReference>
<organism evidence="3 4">
    <name type="scientific">Clostridium luticellarii</name>
    <dbReference type="NCBI Taxonomy" id="1691940"/>
    <lineage>
        <taxon>Bacteria</taxon>
        <taxon>Bacillati</taxon>
        <taxon>Bacillota</taxon>
        <taxon>Clostridia</taxon>
        <taxon>Eubacteriales</taxon>
        <taxon>Clostridiaceae</taxon>
        <taxon>Clostridium</taxon>
    </lineage>
</organism>
<protein>
    <submittedName>
        <fullName evidence="3">Aminopeptidase YwaD</fullName>
        <ecNumber evidence="3">3.4.11.6</ecNumber>
    </submittedName>
</protein>
<reference evidence="3 4" key="1">
    <citation type="submission" date="2018-03" db="EMBL/GenBank/DDBJ databases">
        <title>Genome sequence of Clostridium luticellarii DSM 29923.</title>
        <authorList>
            <person name="Poehlein A."/>
            <person name="Daniel R."/>
        </authorList>
    </citation>
    <scope>NUCLEOTIDE SEQUENCE [LARGE SCALE GENOMIC DNA]</scope>
    <source>
        <strain evidence="3 4">DSM 29923</strain>
    </source>
</reference>
<dbReference type="AlphaFoldDB" id="A0A2T0B6L4"/>
<feature type="domain" description="Peptidase M28" evidence="2">
    <location>
        <begin position="113"/>
        <end position="295"/>
    </location>
</feature>
<feature type="signal peptide" evidence="1">
    <location>
        <begin position="1"/>
        <end position="21"/>
    </location>
</feature>
<evidence type="ECO:0000313" key="3">
    <source>
        <dbReference type="EMBL" id="PRR79534.1"/>
    </source>
</evidence>
<dbReference type="GO" id="GO:0008235">
    <property type="term" value="F:metalloexopeptidase activity"/>
    <property type="evidence" value="ECO:0007669"/>
    <property type="project" value="InterPro"/>
</dbReference>
<dbReference type="PROSITE" id="PS51257">
    <property type="entry name" value="PROKAR_LIPOPROTEIN"/>
    <property type="match status" value="1"/>
</dbReference>
<dbReference type="RefSeq" id="WP_106011031.1">
    <property type="nucleotide sequence ID" value="NZ_PVXP01000102.1"/>
</dbReference>
<dbReference type="EC" id="3.4.11.6" evidence="3"/>
<dbReference type="PANTHER" id="PTHR12147">
    <property type="entry name" value="METALLOPEPTIDASE M28 FAMILY MEMBER"/>
    <property type="match status" value="1"/>
</dbReference>
<keyword evidence="4" id="KW-1185">Reference proteome</keyword>
<sequence>MKNKCIKLILIFTLISCYVFSGCTSLSFNNKNQSTVANNVTRESNQKLMMNTIKSLAANNRTFGSDNEKKAYEYIENKIQSYGYKTQTQTFSFYNHTSDNKLQLKSSQNLIVIKRSKANYNKEAVIICAHYDCSENSVGANDNASGVSVVMETARLLKNVPSNYELRFIFFGGEELGGVGSNHYIKNLSSNDKKNIKAVINIDSIAQKGGSKPYIFTISGKKNFAVTLLERKPKDMNIKKTDREFSDYVAFDANKIPALCIGQAYDKNLKINSPQDTISLIDESKLKLVADTVINSLSN</sequence>
<accession>A0A2T0B6L4</accession>
<dbReference type="PANTHER" id="PTHR12147:SF26">
    <property type="entry name" value="PEPTIDASE M28 DOMAIN-CONTAINING PROTEIN"/>
    <property type="match status" value="1"/>
</dbReference>
<comment type="caution">
    <text evidence="3">The sequence shown here is derived from an EMBL/GenBank/DDBJ whole genome shotgun (WGS) entry which is preliminary data.</text>
</comment>
<keyword evidence="3" id="KW-0031">Aminopeptidase</keyword>
<dbReference type="Gene3D" id="3.40.630.10">
    <property type="entry name" value="Zn peptidases"/>
    <property type="match status" value="1"/>
</dbReference>
<dbReference type="EMBL" id="PVXP01000102">
    <property type="protein sequence ID" value="PRR79534.1"/>
    <property type="molecule type" value="Genomic_DNA"/>
</dbReference>
<keyword evidence="1" id="KW-0732">Signal</keyword>
<dbReference type="InterPro" id="IPR045175">
    <property type="entry name" value="M28_fam"/>
</dbReference>
<keyword evidence="3" id="KW-0645">Protease</keyword>
<evidence type="ECO:0000259" key="2">
    <source>
        <dbReference type="Pfam" id="PF04389"/>
    </source>
</evidence>